<feature type="repeat" description="PPR" evidence="3">
    <location>
        <begin position="531"/>
        <end position="565"/>
    </location>
</feature>
<evidence type="ECO:0000313" key="6">
    <source>
        <dbReference type="Proteomes" id="UP001374535"/>
    </source>
</evidence>
<feature type="repeat" description="PPR" evidence="3">
    <location>
        <begin position="636"/>
        <end position="670"/>
    </location>
</feature>
<dbReference type="AlphaFoldDB" id="A0AAQ3NDD5"/>
<dbReference type="PANTHER" id="PTHR47932">
    <property type="entry name" value="ATPASE EXPRESSION PROTEIN 3"/>
    <property type="match status" value="1"/>
</dbReference>
<comment type="similarity">
    <text evidence="1">Belongs to the PPR family. P subfamily.</text>
</comment>
<dbReference type="Pfam" id="PF01535">
    <property type="entry name" value="PPR"/>
    <property type="match status" value="1"/>
</dbReference>
<feature type="repeat" description="PPR" evidence="3">
    <location>
        <begin position="147"/>
        <end position="181"/>
    </location>
</feature>
<accession>A0AAQ3NDD5</accession>
<proteinExistence type="inferred from homology"/>
<feature type="repeat" description="PPR" evidence="3">
    <location>
        <begin position="249"/>
        <end position="283"/>
    </location>
</feature>
<feature type="repeat" description="PPR" evidence="3">
    <location>
        <begin position="601"/>
        <end position="635"/>
    </location>
</feature>
<dbReference type="PANTHER" id="PTHR47932:SF44">
    <property type="entry name" value="MIOREX COMPLEX COMPONENT 1"/>
    <property type="match status" value="1"/>
</dbReference>
<feature type="repeat" description="PPR" evidence="3">
    <location>
        <begin position="776"/>
        <end position="810"/>
    </location>
</feature>
<evidence type="ECO:0000313" key="5">
    <source>
        <dbReference type="EMBL" id="WVZ06936.1"/>
    </source>
</evidence>
<keyword evidence="2" id="KW-0677">Repeat</keyword>
<feature type="repeat" description="PPR" evidence="3">
    <location>
        <begin position="741"/>
        <end position="775"/>
    </location>
</feature>
<protein>
    <recommendedName>
        <fullName evidence="7">Pentatricopeptide repeat-containing protein</fullName>
    </recommendedName>
</protein>
<dbReference type="NCBIfam" id="TIGR00756">
    <property type="entry name" value="PPR"/>
    <property type="match status" value="13"/>
</dbReference>
<dbReference type="Gene3D" id="1.25.40.10">
    <property type="entry name" value="Tetratricopeptide repeat domain"/>
    <property type="match status" value="7"/>
</dbReference>
<evidence type="ECO:0000256" key="4">
    <source>
        <dbReference type="SAM" id="MobiDB-lite"/>
    </source>
</evidence>
<sequence>MATTATNCLQLAGATVSTHRRTSISCKKKSDKIAFKETKEGFVDYDRGLHEVSTKISGLRKDNIATRYRVRVAGNRFQKDWTVSEVADLVLSLDLSDDIDGLLNRWIGRFARKNFPYLIKELTQRGSIEHCNRVFRWMKLQRNYCARNDIYNMMIRLHARHNRTDHARGLFFEMQEWRCKPDVETYNALINAHGRAGQWRWALNIMDDMLRAAVCTLHFSSLVIFIDCREYLSTVLAWEPLGFVLIPPSRYTYNNLINACGSSGNWKEALSVCKKMTDNGVGPDLVTHNIILSAFKSGAQYLKALSYFELMKGTHIRPDTTTLNIVIHCLVKLQQYDKAIDIFNSMREKKSECTPDVVTFTSIIHLYSVCGQVENCEAAFNMMLAEGLKPNIISYNALIGAYAACGMDNEALLVFNKIKKNGFRPDVVSYTSLLNAYGRSQKPQKAREIFNMMKKNKLKPNLVSYNSLIDAYGSSGFLTDAIEVLREMEQDGIQPNVVSICILLTACGRCSRKVKIDTILTAAKMRGIKLNTVAYNSAIGSYMNVGEYDKAIDLYKSMTKKKIKTDSVTYTVLISGCCKMSKYGEALSFMEEMMHLKLPLSKEVYSSVICAYSKQGQIEEAESTFDLMKSSGCYPDVVTYTSMLDAYNAAGNWEKAYALFDEMEASDIKLDTIACAALMRSFNKGGQPGRVLSLAQSMREKEIPFTDTIFFEMVSACSILQDWRTAVDMIKYIEPSLPLISSGCLNQLLHALGKSGKIETMLKLFFKMLASGIDVNLNTYSILLKNLLSSGNWRKYLEVLQWMEDAGIHPSNEMFHDISSFSQKCCGHENASVIKERLESLKRKSEDQISTSRPGPGPAAAEVQPLRFCED</sequence>
<feature type="repeat" description="PPR" evidence="3">
    <location>
        <begin position="566"/>
        <end position="600"/>
    </location>
</feature>
<dbReference type="FunFam" id="1.25.40.10:FF:002085">
    <property type="entry name" value="Pentatricopeptide repeat-containing protein At2g41720"/>
    <property type="match status" value="1"/>
</dbReference>
<evidence type="ECO:0000256" key="2">
    <source>
        <dbReference type="ARBA" id="ARBA00022737"/>
    </source>
</evidence>
<evidence type="ECO:0008006" key="7">
    <source>
        <dbReference type="Google" id="ProtNLM"/>
    </source>
</evidence>
<feature type="repeat" description="PPR" evidence="3">
    <location>
        <begin position="461"/>
        <end position="495"/>
    </location>
</feature>
<keyword evidence="6" id="KW-1185">Reference proteome</keyword>
<feature type="repeat" description="PPR" evidence="3">
    <location>
        <begin position="284"/>
        <end position="318"/>
    </location>
</feature>
<dbReference type="SUPFAM" id="SSF48452">
    <property type="entry name" value="TPR-like"/>
    <property type="match status" value="1"/>
</dbReference>
<feature type="repeat" description="PPR" evidence="3">
    <location>
        <begin position="391"/>
        <end position="425"/>
    </location>
</feature>
<dbReference type="InterPro" id="IPR011990">
    <property type="entry name" value="TPR-like_helical_dom_sf"/>
</dbReference>
<gene>
    <name evidence="5" type="ORF">V8G54_020282</name>
</gene>
<feature type="repeat" description="PPR" evidence="3">
    <location>
        <begin position="356"/>
        <end position="390"/>
    </location>
</feature>
<dbReference type="EMBL" id="CP144695">
    <property type="protein sequence ID" value="WVZ06936.1"/>
    <property type="molecule type" value="Genomic_DNA"/>
</dbReference>
<organism evidence="5 6">
    <name type="scientific">Vigna mungo</name>
    <name type="common">Black gram</name>
    <name type="synonym">Phaseolus mungo</name>
    <dbReference type="NCBI Taxonomy" id="3915"/>
    <lineage>
        <taxon>Eukaryota</taxon>
        <taxon>Viridiplantae</taxon>
        <taxon>Streptophyta</taxon>
        <taxon>Embryophyta</taxon>
        <taxon>Tracheophyta</taxon>
        <taxon>Spermatophyta</taxon>
        <taxon>Magnoliopsida</taxon>
        <taxon>eudicotyledons</taxon>
        <taxon>Gunneridae</taxon>
        <taxon>Pentapetalae</taxon>
        <taxon>rosids</taxon>
        <taxon>fabids</taxon>
        <taxon>Fabales</taxon>
        <taxon>Fabaceae</taxon>
        <taxon>Papilionoideae</taxon>
        <taxon>50 kb inversion clade</taxon>
        <taxon>NPAAA clade</taxon>
        <taxon>indigoferoid/millettioid clade</taxon>
        <taxon>Phaseoleae</taxon>
        <taxon>Vigna</taxon>
    </lineage>
</organism>
<name>A0AAQ3NDD5_VIGMU</name>
<evidence type="ECO:0000256" key="3">
    <source>
        <dbReference type="PROSITE-ProRule" id="PRU00708"/>
    </source>
</evidence>
<reference evidence="5 6" key="1">
    <citation type="journal article" date="2023" name="Life. Sci Alliance">
        <title>Evolutionary insights into 3D genome organization and epigenetic landscape of Vigna mungo.</title>
        <authorList>
            <person name="Junaid A."/>
            <person name="Singh B."/>
            <person name="Bhatia S."/>
        </authorList>
    </citation>
    <scope>NUCLEOTIDE SEQUENCE [LARGE SCALE GENOMIC DNA]</scope>
    <source>
        <strain evidence="5">Urdbean</strain>
    </source>
</reference>
<dbReference type="PROSITE" id="PS51375">
    <property type="entry name" value="PPR"/>
    <property type="match status" value="15"/>
</dbReference>
<dbReference type="Proteomes" id="UP001374535">
    <property type="component" value="Chromosome 6"/>
</dbReference>
<dbReference type="FunFam" id="1.25.40.10:FF:001209">
    <property type="entry name" value="Os07g0213300 protein"/>
    <property type="match status" value="1"/>
</dbReference>
<feature type="repeat" description="PPR" evidence="3">
    <location>
        <begin position="319"/>
        <end position="353"/>
    </location>
</feature>
<dbReference type="InterPro" id="IPR002885">
    <property type="entry name" value="PPR_rpt"/>
</dbReference>
<dbReference type="FunFam" id="1.25.40.10:FF:001068">
    <property type="entry name" value="Pentatricopeptide repeat-containing protein isoform A"/>
    <property type="match status" value="1"/>
</dbReference>
<feature type="region of interest" description="Disordered" evidence="4">
    <location>
        <begin position="842"/>
        <end position="871"/>
    </location>
</feature>
<feature type="repeat" description="PPR" evidence="3">
    <location>
        <begin position="426"/>
        <end position="460"/>
    </location>
</feature>
<evidence type="ECO:0000256" key="1">
    <source>
        <dbReference type="ARBA" id="ARBA00007626"/>
    </source>
</evidence>
<dbReference type="Pfam" id="PF13041">
    <property type="entry name" value="PPR_2"/>
    <property type="match status" value="5"/>
</dbReference>
<feature type="repeat" description="PPR" evidence="3">
    <location>
        <begin position="182"/>
        <end position="216"/>
    </location>
</feature>
<dbReference type="Pfam" id="PF13812">
    <property type="entry name" value="PPR_3"/>
    <property type="match status" value="3"/>
</dbReference>